<name>A0A094KHS4_PODCR</name>
<evidence type="ECO:0000259" key="1">
    <source>
        <dbReference type="Pfam" id="PF18012"/>
    </source>
</evidence>
<feature type="domain" description="Syntrophin split Pleckstrin homology (PH)" evidence="1">
    <location>
        <begin position="52"/>
        <end position="76"/>
    </location>
</feature>
<dbReference type="GO" id="GO:0045202">
    <property type="term" value="C:synapse"/>
    <property type="evidence" value="ECO:0007669"/>
    <property type="project" value="TreeGrafter"/>
</dbReference>
<dbReference type="Proteomes" id="UP000053854">
    <property type="component" value="Unassembled WGS sequence"/>
</dbReference>
<sequence length="76" mass="8503">LSIVKYMREATPYVKKGSPVSEIGWETPPPESPRLGCASADPLSQLSLSIHRDKKTIPLKMCYVTRNMTVSDPENR</sequence>
<evidence type="ECO:0000313" key="3">
    <source>
        <dbReference type="Proteomes" id="UP000053854"/>
    </source>
</evidence>
<dbReference type="InterPro" id="IPR011993">
    <property type="entry name" value="PH-like_dom_sf"/>
</dbReference>
<protein>
    <submittedName>
        <fullName evidence="2">Beta-1-syntrophin</fullName>
    </submittedName>
</protein>
<dbReference type="PANTHER" id="PTHR10554">
    <property type="entry name" value="SYNTROPHIN"/>
    <property type="match status" value="1"/>
</dbReference>
<reference evidence="2 3" key="1">
    <citation type="submission" date="2014-04" db="EMBL/GenBank/DDBJ databases">
        <title>Genome evolution of avian class.</title>
        <authorList>
            <person name="Zhang G."/>
            <person name="Li C."/>
        </authorList>
    </citation>
    <scope>NUCLEOTIDE SEQUENCE [LARGE SCALE GENOMIC DNA]</scope>
    <source>
        <strain evidence="2">BGI_N338</strain>
    </source>
</reference>
<proteinExistence type="predicted"/>
<feature type="non-terminal residue" evidence="2">
    <location>
        <position position="76"/>
    </location>
</feature>
<dbReference type="OrthoDB" id="409749at2759"/>
<dbReference type="EMBL" id="KL255105">
    <property type="protein sequence ID" value="KFZ56992.1"/>
    <property type="molecule type" value="Genomic_DNA"/>
</dbReference>
<accession>A0A094KHS4</accession>
<dbReference type="Gene3D" id="2.30.29.30">
    <property type="entry name" value="Pleckstrin-homology domain (PH domain)/Phosphotyrosine-binding domain (PTB)"/>
    <property type="match status" value="1"/>
</dbReference>
<feature type="non-terminal residue" evidence="2">
    <location>
        <position position="1"/>
    </location>
</feature>
<gene>
    <name evidence="2" type="ORF">N338_05021</name>
</gene>
<dbReference type="GO" id="GO:0016010">
    <property type="term" value="C:dystrophin-associated glycoprotein complex"/>
    <property type="evidence" value="ECO:0007669"/>
    <property type="project" value="TreeGrafter"/>
</dbReference>
<dbReference type="GO" id="GO:0005198">
    <property type="term" value="F:structural molecule activity"/>
    <property type="evidence" value="ECO:0007669"/>
    <property type="project" value="InterPro"/>
</dbReference>
<dbReference type="InterPro" id="IPR015482">
    <property type="entry name" value="Syntrophin"/>
</dbReference>
<dbReference type="PANTHER" id="PTHR10554:SF11">
    <property type="entry name" value="BETA-1-SYNTROPHIN"/>
    <property type="match status" value="1"/>
</dbReference>
<organism evidence="2 3">
    <name type="scientific">Podiceps cristatus</name>
    <name type="common">Great crested grebe</name>
    <dbReference type="NCBI Taxonomy" id="345573"/>
    <lineage>
        <taxon>Eukaryota</taxon>
        <taxon>Metazoa</taxon>
        <taxon>Chordata</taxon>
        <taxon>Craniata</taxon>
        <taxon>Vertebrata</taxon>
        <taxon>Euteleostomi</taxon>
        <taxon>Archelosauria</taxon>
        <taxon>Archosauria</taxon>
        <taxon>Dinosauria</taxon>
        <taxon>Saurischia</taxon>
        <taxon>Theropoda</taxon>
        <taxon>Coelurosauria</taxon>
        <taxon>Aves</taxon>
        <taxon>Neognathae</taxon>
        <taxon>Neoaves</taxon>
        <taxon>Mirandornithes</taxon>
        <taxon>Podicipediformes</taxon>
        <taxon>Podicipedidae</taxon>
        <taxon>Podiceps</taxon>
    </lineage>
</organism>
<evidence type="ECO:0000313" key="2">
    <source>
        <dbReference type="EMBL" id="KFZ56992.1"/>
    </source>
</evidence>
<dbReference type="Pfam" id="PF18012">
    <property type="entry name" value="PH_17"/>
    <property type="match status" value="1"/>
</dbReference>
<dbReference type="AlphaFoldDB" id="A0A094KHS4"/>
<keyword evidence="3" id="KW-1185">Reference proteome</keyword>
<dbReference type="SUPFAM" id="SSF50729">
    <property type="entry name" value="PH domain-like"/>
    <property type="match status" value="1"/>
</dbReference>
<dbReference type="InterPro" id="IPR041428">
    <property type="entry name" value="PHsplit_syntrophin"/>
</dbReference>